<evidence type="ECO:0000313" key="2">
    <source>
        <dbReference type="Proteomes" id="UP000663828"/>
    </source>
</evidence>
<dbReference type="Proteomes" id="UP000663828">
    <property type="component" value="Unassembled WGS sequence"/>
</dbReference>
<protein>
    <submittedName>
        <fullName evidence="1">Uncharacterized protein</fullName>
    </submittedName>
</protein>
<keyword evidence="2" id="KW-1185">Reference proteome</keyword>
<organism evidence="1 2">
    <name type="scientific">Adineta ricciae</name>
    <name type="common">Rotifer</name>
    <dbReference type="NCBI Taxonomy" id="249248"/>
    <lineage>
        <taxon>Eukaryota</taxon>
        <taxon>Metazoa</taxon>
        <taxon>Spiralia</taxon>
        <taxon>Gnathifera</taxon>
        <taxon>Rotifera</taxon>
        <taxon>Eurotatoria</taxon>
        <taxon>Bdelloidea</taxon>
        <taxon>Adinetida</taxon>
        <taxon>Adinetidae</taxon>
        <taxon>Adineta</taxon>
    </lineage>
</organism>
<accession>A0A815SWG5</accession>
<dbReference type="EMBL" id="CAJNOR010004371">
    <property type="protein sequence ID" value="CAF1497231.1"/>
    <property type="molecule type" value="Genomic_DNA"/>
</dbReference>
<name>A0A815SWG5_ADIRI</name>
<comment type="caution">
    <text evidence="1">The sequence shown here is derived from an EMBL/GenBank/DDBJ whole genome shotgun (WGS) entry which is preliminary data.</text>
</comment>
<gene>
    <name evidence="1" type="ORF">XAT740_LOCUS39439</name>
</gene>
<reference evidence="1" key="1">
    <citation type="submission" date="2021-02" db="EMBL/GenBank/DDBJ databases">
        <authorList>
            <person name="Nowell W R."/>
        </authorList>
    </citation>
    <scope>NUCLEOTIDE SEQUENCE</scope>
</reference>
<proteinExistence type="predicted"/>
<dbReference type="AlphaFoldDB" id="A0A815SWG5"/>
<sequence>MYAVSNGYSSSYYGYTPAYPPFFYGNMYMQNSSLYPDADGARRNFSGNNRVARRQISGPLRNNRRPIGNARSMKPQRRENNLGIQVARHAIPLIFRGARAGLRLLQQGNFQGPGNGFSPLGAIAGGLGGLGGGMGGVPPSIGGIGTGLGNIGAGLGDIGAGLGDIGAGIGDIDFNFGDFDMGF</sequence>
<evidence type="ECO:0000313" key="1">
    <source>
        <dbReference type="EMBL" id="CAF1497231.1"/>
    </source>
</evidence>